<keyword evidence="6" id="KW-0865">Zymogen</keyword>
<reference evidence="13" key="1">
    <citation type="submission" date="2023-02" db="EMBL/GenBank/DDBJ databases">
        <title>Nocardiopsis ansamitocini NBRC 112285.</title>
        <authorList>
            <person name="Ichikawa N."/>
            <person name="Sato H."/>
            <person name="Tonouchi N."/>
        </authorList>
    </citation>
    <scope>NUCLEOTIDE SEQUENCE</scope>
    <source>
        <strain evidence="13">NBRC 112285</strain>
    </source>
</reference>
<evidence type="ECO:0000256" key="6">
    <source>
        <dbReference type="ARBA" id="ARBA00023145"/>
    </source>
</evidence>
<keyword evidence="5" id="KW-0720">Serine protease</keyword>
<dbReference type="PIRSF" id="PIRSF001134">
    <property type="entry name" value="Streptogrisin"/>
    <property type="match status" value="1"/>
</dbReference>
<evidence type="ECO:0000259" key="12">
    <source>
        <dbReference type="Pfam" id="PF02983"/>
    </source>
</evidence>
<evidence type="ECO:0000256" key="7">
    <source>
        <dbReference type="ARBA" id="ARBA00023157"/>
    </source>
</evidence>
<dbReference type="PRINTS" id="PR00861">
    <property type="entry name" value="ALYTICPTASE"/>
</dbReference>
<dbReference type="InterPro" id="IPR009003">
    <property type="entry name" value="Peptidase_S1_PA"/>
</dbReference>
<dbReference type="InterPro" id="IPR043504">
    <property type="entry name" value="Peptidase_S1_PA_chymotrypsin"/>
</dbReference>
<evidence type="ECO:0000256" key="4">
    <source>
        <dbReference type="ARBA" id="ARBA00022801"/>
    </source>
</evidence>
<comment type="caution">
    <text evidence="13">The sequence shown here is derived from an EMBL/GenBank/DDBJ whole genome shotgun (WGS) entry which is preliminary data.</text>
</comment>
<feature type="active site" description="Charge relay system" evidence="8">
    <location>
        <position position="328"/>
    </location>
</feature>
<dbReference type="AlphaFoldDB" id="A0A9W6P492"/>
<feature type="domain" description="Peptidase S1A alpha-lytic prodomain" evidence="12">
    <location>
        <begin position="127"/>
        <end position="179"/>
    </location>
</feature>
<evidence type="ECO:0000256" key="1">
    <source>
        <dbReference type="ARBA" id="ARBA00007664"/>
    </source>
</evidence>
<feature type="signal peptide" evidence="11">
    <location>
        <begin position="1"/>
        <end position="29"/>
    </location>
</feature>
<evidence type="ECO:0000313" key="14">
    <source>
        <dbReference type="Proteomes" id="UP001165092"/>
    </source>
</evidence>
<keyword evidence="10" id="KW-0175">Coiled coil</keyword>
<evidence type="ECO:0000256" key="5">
    <source>
        <dbReference type="ARBA" id="ARBA00022825"/>
    </source>
</evidence>
<keyword evidence="4" id="KW-0378">Hydrolase</keyword>
<dbReference type="GO" id="GO:0005576">
    <property type="term" value="C:extracellular region"/>
    <property type="evidence" value="ECO:0007669"/>
    <property type="project" value="InterPro"/>
</dbReference>
<evidence type="ECO:0000256" key="8">
    <source>
        <dbReference type="PIRSR" id="PIRSR001134-1"/>
    </source>
</evidence>
<evidence type="ECO:0000256" key="2">
    <source>
        <dbReference type="ARBA" id="ARBA00022670"/>
    </source>
</evidence>
<dbReference type="Proteomes" id="UP001165092">
    <property type="component" value="Unassembled WGS sequence"/>
</dbReference>
<dbReference type="InterPro" id="IPR035070">
    <property type="entry name" value="Streptogrisin_prodomain"/>
</dbReference>
<proteinExistence type="inferred from homology"/>
<dbReference type="InterPro" id="IPR004236">
    <property type="entry name" value="Pept_S1_alpha_lytic"/>
</dbReference>
<evidence type="ECO:0000256" key="11">
    <source>
        <dbReference type="SAM" id="SignalP"/>
    </source>
</evidence>
<feature type="chain" id="PRO_5040964638" evidence="11">
    <location>
        <begin position="30"/>
        <end position="373"/>
    </location>
</feature>
<dbReference type="GO" id="GO:0004252">
    <property type="term" value="F:serine-type endopeptidase activity"/>
    <property type="evidence" value="ECO:0007669"/>
    <property type="project" value="InterPro"/>
</dbReference>
<feature type="active site" description="Charge relay system" evidence="8">
    <location>
        <position position="248"/>
    </location>
</feature>
<dbReference type="Gene3D" id="3.30.300.50">
    <property type="match status" value="2"/>
</dbReference>
<evidence type="ECO:0000256" key="3">
    <source>
        <dbReference type="ARBA" id="ARBA00022729"/>
    </source>
</evidence>
<accession>A0A9W6P492</accession>
<name>A0A9W6P492_9ACTN</name>
<feature type="coiled-coil region" evidence="10">
    <location>
        <begin position="58"/>
        <end position="85"/>
    </location>
</feature>
<protein>
    <submittedName>
        <fullName evidence="13">Serine protease</fullName>
    </submittedName>
</protein>
<feature type="active site" description="Charge relay system" evidence="8">
    <location>
        <position position="226"/>
    </location>
</feature>
<keyword evidence="3 11" id="KW-0732">Signal</keyword>
<dbReference type="EMBL" id="BSQG01000001">
    <property type="protein sequence ID" value="GLU46806.1"/>
    <property type="molecule type" value="Genomic_DNA"/>
</dbReference>
<comment type="similarity">
    <text evidence="1">Belongs to the peptidase S1 family.</text>
</comment>
<keyword evidence="2 13" id="KW-0645">Protease</keyword>
<evidence type="ECO:0000313" key="13">
    <source>
        <dbReference type="EMBL" id="GLU46806.1"/>
    </source>
</evidence>
<feature type="disulfide bond" evidence="9">
    <location>
        <begin position="322"/>
        <end position="349"/>
    </location>
</feature>
<evidence type="ECO:0000256" key="9">
    <source>
        <dbReference type="PIRSR" id="PIRSR001134-2"/>
    </source>
</evidence>
<sequence>MQKSPVFRAFTGTALAFGLVVAAAPYAVAAPAETTSSGTATTAAATQSSALERDLGLSKAEIAELQLAEAEASTLEAELRETLGDDFGGAVFDAETLNLAVKVTDASAVPAVEAAGATAEVVTYGESTLDAIVEDLNDTGAAPSVTGWYVDSADDSVVVTVLEGQTATAEALIADASVNEKAVRIEETTQVPETFADIIGGNAYYIGSGRCSIGFSVVGGFVTAGHCGSAGQSTTYGTIQGSIFPNRDMGWVRTPSHTPRPWVNRYNGTNITVTGSTEAAIGASVCRSGSTTGWRCGTIQAKNQTVNYAQGPVYYMTRTSACAQPGDSGGSWLSGTQAQGVTSGGSGNCTIGGTTFFQPINPILSQYGLSLLT</sequence>
<dbReference type="GO" id="GO:0006508">
    <property type="term" value="P:proteolysis"/>
    <property type="evidence" value="ECO:0007669"/>
    <property type="project" value="UniProtKB-KW"/>
</dbReference>
<dbReference type="InterPro" id="IPR001316">
    <property type="entry name" value="Pept_S1A_streptogrisin"/>
</dbReference>
<gene>
    <name evidence="13" type="ORF">Nans01_11570</name>
</gene>
<dbReference type="SUPFAM" id="SSF50494">
    <property type="entry name" value="Trypsin-like serine proteases"/>
    <property type="match status" value="1"/>
</dbReference>
<feature type="disulfide bond" evidence="9">
    <location>
        <begin position="286"/>
        <end position="296"/>
    </location>
</feature>
<dbReference type="Gene3D" id="2.40.10.10">
    <property type="entry name" value="Trypsin-like serine proteases"/>
    <property type="match status" value="2"/>
</dbReference>
<dbReference type="RefSeq" id="WP_285757620.1">
    <property type="nucleotide sequence ID" value="NZ_BSQG01000001.1"/>
</dbReference>
<keyword evidence="7 9" id="KW-1015">Disulfide bond</keyword>
<dbReference type="CDD" id="cd21112">
    <property type="entry name" value="alphaLP-like"/>
    <property type="match status" value="1"/>
</dbReference>
<keyword evidence="14" id="KW-1185">Reference proteome</keyword>
<feature type="disulfide bond" evidence="9">
    <location>
        <begin position="211"/>
        <end position="227"/>
    </location>
</feature>
<organism evidence="13 14">
    <name type="scientific">Nocardiopsis ansamitocini</name>
    <dbReference type="NCBI Taxonomy" id="1670832"/>
    <lineage>
        <taxon>Bacteria</taxon>
        <taxon>Bacillati</taxon>
        <taxon>Actinomycetota</taxon>
        <taxon>Actinomycetes</taxon>
        <taxon>Streptosporangiales</taxon>
        <taxon>Nocardiopsidaceae</taxon>
        <taxon>Nocardiopsis</taxon>
    </lineage>
</organism>
<evidence type="ECO:0000256" key="10">
    <source>
        <dbReference type="SAM" id="Coils"/>
    </source>
</evidence>
<dbReference type="Pfam" id="PF02983">
    <property type="entry name" value="Pro_Al_protease"/>
    <property type="match status" value="1"/>
</dbReference>